<evidence type="ECO:0000259" key="6">
    <source>
        <dbReference type="PROSITE" id="PS50893"/>
    </source>
</evidence>
<name>A0A6J7CUS5_9ZZZZ</name>
<evidence type="ECO:0000313" key="7">
    <source>
        <dbReference type="EMBL" id="CAB4861626.1"/>
    </source>
</evidence>
<dbReference type="InterPro" id="IPR050095">
    <property type="entry name" value="ECF_ABC_transporter_ATP-bd"/>
</dbReference>
<keyword evidence="4" id="KW-0067">ATP-binding</keyword>
<organism evidence="7">
    <name type="scientific">freshwater metagenome</name>
    <dbReference type="NCBI Taxonomy" id="449393"/>
    <lineage>
        <taxon>unclassified sequences</taxon>
        <taxon>metagenomes</taxon>
        <taxon>ecological metagenomes</taxon>
    </lineage>
</organism>
<dbReference type="PROSITE" id="PS00211">
    <property type="entry name" value="ABC_TRANSPORTER_1"/>
    <property type="match status" value="2"/>
</dbReference>
<dbReference type="InterPro" id="IPR003593">
    <property type="entry name" value="AAA+_ATPase"/>
</dbReference>
<dbReference type="GO" id="GO:0016887">
    <property type="term" value="F:ATP hydrolysis activity"/>
    <property type="evidence" value="ECO:0007669"/>
    <property type="project" value="InterPro"/>
</dbReference>
<dbReference type="InterPro" id="IPR003439">
    <property type="entry name" value="ABC_transporter-like_ATP-bd"/>
</dbReference>
<dbReference type="GO" id="GO:0042626">
    <property type="term" value="F:ATPase-coupled transmembrane transporter activity"/>
    <property type="evidence" value="ECO:0007669"/>
    <property type="project" value="TreeGrafter"/>
</dbReference>
<dbReference type="AlphaFoldDB" id="A0A6J7CUS5"/>
<dbReference type="SMART" id="SM00382">
    <property type="entry name" value="AAA"/>
    <property type="match status" value="2"/>
</dbReference>
<dbReference type="InterPro" id="IPR017871">
    <property type="entry name" value="ABC_transporter-like_CS"/>
</dbReference>
<feature type="domain" description="ABC transporter" evidence="6">
    <location>
        <begin position="310"/>
        <end position="515"/>
    </location>
</feature>
<comment type="similarity">
    <text evidence="1">Belongs to the ABC transporter superfamily.</text>
</comment>
<dbReference type="InterPro" id="IPR015856">
    <property type="entry name" value="ABC_transpr_CbiO/EcfA_su"/>
</dbReference>
<dbReference type="CDD" id="cd03225">
    <property type="entry name" value="ABC_cobalt_CbiO_domain1"/>
    <property type="match status" value="2"/>
</dbReference>
<feature type="domain" description="ABC transporter" evidence="6">
    <location>
        <begin position="5"/>
        <end position="245"/>
    </location>
</feature>
<dbReference type="Pfam" id="PF00005">
    <property type="entry name" value="ABC_tran"/>
    <property type="match status" value="2"/>
</dbReference>
<dbReference type="Gene3D" id="3.40.50.300">
    <property type="entry name" value="P-loop containing nucleotide triphosphate hydrolases"/>
    <property type="match status" value="3"/>
</dbReference>
<proteinExistence type="inferred from homology"/>
<dbReference type="EMBL" id="CAFBLQ010000017">
    <property type="protein sequence ID" value="CAB4861626.1"/>
    <property type="molecule type" value="Genomic_DNA"/>
</dbReference>
<protein>
    <submittedName>
        <fullName evidence="7">Unannotated protein</fullName>
    </submittedName>
</protein>
<evidence type="ECO:0000256" key="1">
    <source>
        <dbReference type="ARBA" id="ARBA00005417"/>
    </source>
</evidence>
<dbReference type="SUPFAM" id="SSF52540">
    <property type="entry name" value="P-loop containing nucleoside triphosphate hydrolases"/>
    <property type="match status" value="2"/>
</dbReference>
<keyword evidence="3" id="KW-0547">Nucleotide-binding</keyword>
<evidence type="ECO:0000256" key="2">
    <source>
        <dbReference type="ARBA" id="ARBA00022448"/>
    </source>
</evidence>
<keyword evidence="2" id="KW-0813">Transport</keyword>
<dbReference type="GO" id="GO:0043190">
    <property type="term" value="C:ATP-binding cassette (ABC) transporter complex"/>
    <property type="evidence" value="ECO:0007669"/>
    <property type="project" value="TreeGrafter"/>
</dbReference>
<accession>A0A6J7CUS5</accession>
<evidence type="ECO:0000256" key="5">
    <source>
        <dbReference type="SAM" id="MobiDB-lite"/>
    </source>
</evidence>
<gene>
    <name evidence="7" type="ORF">UFOPK3423_00260</name>
</gene>
<dbReference type="PROSITE" id="PS50893">
    <property type="entry name" value="ABC_TRANSPORTER_2"/>
    <property type="match status" value="2"/>
</dbReference>
<feature type="region of interest" description="Disordered" evidence="5">
    <location>
        <begin position="280"/>
        <end position="305"/>
    </location>
</feature>
<evidence type="ECO:0000256" key="3">
    <source>
        <dbReference type="ARBA" id="ARBA00022741"/>
    </source>
</evidence>
<reference evidence="7" key="1">
    <citation type="submission" date="2020-05" db="EMBL/GenBank/DDBJ databases">
        <authorList>
            <person name="Chiriac C."/>
            <person name="Salcher M."/>
            <person name="Ghai R."/>
            <person name="Kavagutti S V."/>
        </authorList>
    </citation>
    <scope>NUCLEOTIDE SEQUENCE</scope>
</reference>
<dbReference type="InterPro" id="IPR027417">
    <property type="entry name" value="P-loop_NTPase"/>
</dbReference>
<dbReference type="PANTHER" id="PTHR43553">
    <property type="entry name" value="HEAVY METAL TRANSPORTER"/>
    <property type="match status" value="1"/>
</dbReference>
<sequence>MSRVLEFDAFSYTYPGVAEPSLREVTLSVEPGEFVVVAGLSASGKSTFLRAACGLVPHFHGGSASGRVVTGGLDTRHHGPGDLAAVCGTLLQDPETQIVMGTVRSELAFPLENRGASRAAVARGVEEAALALGIARLLDRPTHELSGGELQRVALGAALAGRPKLVVLDEPTSQLDPVAGDELVWLLRRLNEEQGTAVLLAEHRLERCMAHADRVIVLEDGRVACDAPPREMLGWAAERMPALQTPAARLFARAGLRPAPTGVKEARATLRAHGLLREDQPQRAAVAPGPADRRRTGWRRSRDRGGPAALRVRGLWHELSDGPGILRGIDLEVRPGERLAVMGRNGAGKSTLLRHLAGVQEPTRGSVEAAGRVALLLQNPGDYLLHERVADEAPVEAIEAAGLAALAGRHPRDLSGGERQRLALAIVLGEGTAPAAVLLDEPTRGMDRAAKGDLIERMGELSASGAAVLVATHDAEFAAALADRVVLLADGRVIADAPAAEVLSGGWHFATETARVLAGEDPPVLGPQEGGDLLRDRMSFEVTP</sequence>
<dbReference type="PANTHER" id="PTHR43553:SF24">
    <property type="entry name" value="ENERGY-COUPLING FACTOR TRANSPORTER ATP-BINDING PROTEIN ECFA1"/>
    <property type="match status" value="1"/>
</dbReference>
<dbReference type="GO" id="GO:0005524">
    <property type="term" value="F:ATP binding"/>
    <property type="evidence" value="ECO:0007669"/>
    <property type="project" value="UniProtKB-KW"/>
</dbReference>
<evidence type="ECO:0000256" key="4">
    <source>
        <dbReference type="ARBA" id="ARBA00022840"/>
    </source>
</evidence>